<dbReference type="GO" id="GO:0046872">
    <property type="term" value="F:metal ion binding"/>
    <property type="evidence" value="ECO:0007669"/>
    <property type="project" value="UniProtKB-KW"/>
</dbReference>
<comment type="cofactor">
    <cofactor evidence="6">
        <name>Zn(2+)</name>
        <dbReference type="ChEBI" id="CHEBI:29105"/>
    </cofactor>
    <text evidence="6">Binds 1 zinc ion per subunit.</text>
</comment>
<dbReference type="EMBL" id="OUNR01000018">
    <property type="protein sequence ID" value="SPP66098.1"/>
    <property type="molecule type" value="Genomic_DNA"/>
</dbReference>
<comment type="similarity">
    <text evidence="6">Belongs to the peptidase M48 family.</text>
</comment>
<dbReference type="GO" id="GO:0051603">
    <property type="term" value="P:proteolysis involved in protein catabolic process"/>
    <property type="evidence" value="ECO:0007669"/>
    <property type="project" value="TreeGrafter"/>
</dbReference>
<keyword evidence="3 6" id="KW-0378">Hydrolase</keyword>
<dbReference type="CDD" id="cd07331">
    <property type="entry name" value="M48C_Oma1_like"/>
    <property type="match status" value="1"/>
</dbReference>
<evidence type="ECO:0000256" key="1">
    <source>
        <dbReference type="ARBA" id="ARBA00022670"/>
    </source>
</evidence>
<evidence type="ECO:0000313" key="8">
    <source>
        <dbReference type="EMBL" id="SPP66098.1"/>
    </source>
</evidence>
<dbReference type="AlphaFoldDB" id="A0A330L800"/>
<dbReference type="PANTHER" id="PTHR22726">
    <property type="entry name" value="METALLOENDOPEPTIDASE OMA1"/>
    <property type="match status" value="1"/>
</dbReference>
<name>A0A330L800_9BACT</name>
<proteinExistence type="inferred from homology"/>
<evidence type="ECO:0000256" key="5">
    <source>
        <dbReference type="ARBA" id="ARBA00023049"/>
    </source>
</evidence>
<keyword evidence="5 6" id="KW-0482">Metalloprotease</keyword>
<dbReference type="Pfam" id="PF01435">
    <property type="entry name" value="Peptidase_M48"/>
    <property type="match status" value="1"/>
</dbReference>
<dbReference type="RefSeq" id="WP_121990309.1">
    <property type="nucleotide sequence ID" value="NZ_OUNR01000018.1"/>
</dbReference>
<dbReference type="OrthoDB" id="9810445at2"/>
<evidence type="ECO:0000259" key="7">
    <source>
        <dbReference type="Pfam" id="PF01435"/>
    </source>
</evidence>
<dbReference type="Proteomes" id="UP000248168">
    <property type="component" value="Unassembled WGS sequence"/>
</dbReference>
<keyword evidence="4 6" id="KW-0862">Zinc</keyword>
<evidence type="ECO:0000256" key="6">
    <source>
        <dbReference type="RuleBase" id="RU003983"/>
    </source>
</evidence>
<dbReference type="GO" id="GO:0016020">
    <property type="term" value="C:membrane"/>
    <property type="evidence" value="ECO:0007669"/>
    <property type="project" value="TreeGrafter"/>
</dbReference>
<keyword evidence="9" id="KW-1185">Reference proteome</keyword>
<dbReference type="InterPro" id="IPR051156">
    <property type="entry name" value="Mito/Outer_Membr_Metalloprot"/>
</dbReference>
<reference evidence="9" key="1">
    <citation type="submission" date="2018-04" db="EMBL/GenBank/DDBJ databases">
        <authorList>
            <person name="Lucker S."/>
            <person name="Sakoula D."/>
        </authorList>
    </citation>
    <scope>NUCLEOTIDE SEQUENCE [LARGE SCALE GENOMIC DNA]</scope>
</reference>
<feature type="domain" description="Peptidase M48" evidence="7">
    <location>
        <begin position="96"/>
        <end position="287"/>
    </location>
</feature>
<evidence type="ECO:0000256" key="3">
    <source>
        <dbReference type="ARBA" id="ARBA00022801"/>
    </source>
</evidence>
<dbReference type="InParanoid" id="A0A330L800"/>
<gene>
    <name evidence="8" type="ORF">NITLEN_50138</name>
</gene>
<keyword evidence="1 6" id="KW-0645">Protease</keyword>
<dbReference type="Gene3D" id="3.30.2010.10">
    <property type="entry name" value="Metalloproteases ('zincins'), catalytic domain"/>
    <property type="match status" value="1"/>
</dbReference>
<protein>
    <submittedName>
        <fullName evidence="8">Putative Peptidase M48, Ste24p</fullName>
    </submittedName>
</protein>
<dbReference type="InterPro" id="IPR001915">
    <property type="entry name" value="Peptidase_M48"/>
</dbReference>
<evidence type="ECO:0000313" key="9">
    <source>
        <dbReference type="Proteomes" id="UP000248168"/>
    </source>
</evidence>
<dbReference type="GO" id="GO:0004222">
    <property type="term" value="F:metalloendopeptidase activity"/>
    <property type="evidence" value="ECO:0007669"/>
    <property type="project" value="InterPro"/>
</dbReference>
<dbReference type="FunCoup" id="A0A330L800">
    <property type="interactions" value="95"/>
</dbReference>
<dbReference type="PANTHER" id="PTHR22726:SF1">
    <property type="entry name" value="METALLOENDOPEPTIDASE OMA1, MITOCHONDRIAL"/>
    <property type="match status" value="1"/>
</dbReference>
<evidence type="ECO:0000256" key="2">
    <source>
        <dbReference type="ARBA" id="ARBA00022723"/>
    </source>
</evidence>
<evidence type="ECO:0000256" key="4">
    <source>
        <dbReference type="ARBA" id="ARBA00022833"/>
    </source>
</evidence>
<organism evidence="8 9">
    <name type="scientific">Nitrospira lenta</name>
    <dbReference type="NCBI Taxonomy" id="1436998"/>
    <lineage>
        <taxon>Bacteria</taxon>
        <taxon>Pseudomonadati</taxon>
        <taxon>Nitrospirota</taxon>
        <taxon>Nitrospiria</taxon>
        <taxon>Nitrospirales</taxon>
        <taxon>Nitrospiraceae</taxon>
        <taxon>Nitrospira</taxon>
    </lineage>
</organism>
<sequence>MAQTGDHSVDQFLATPVGRRAVLALGVRGVTGIYAALGACTALGLLSSLTGCYRAPGTARDQLIFFSEEKEMEFGLGAYREVLRQATLSDNVEINELVQKVGQRIAKAANKPEYQWEFAVIQEDKMVNAFCLPGGKVAVFTGILKVTKSEEGLATVMGHEVAHALQRHGVERMSRSIIDQIAQLGAIGAAAAGHAGGGAMQGLLGAYGVNVSLPFNRKQESEADYIGLRLMAEAGFDPREAVPFWERMSGCPRQMIGKVCFRSQQAVPEFLSTHPSDLTRINQIEAWLPDAMRYYHGHNAPTAPPAAPYRPLIGPMPQLS</sequence>
<keyword evidence="2" id="KW-0479">Metal-binding</keyword>
<accession>A0A330L800</accession>